<evidence type="ECO:0000313" key="3">
    <source>
        <dbReference type="EMBL" id="MBR7825277.1"/>
    </source>
</evidence>
<comment type="caution">
    <text evidence="3">The sequence shown here is derived from an EMBL/GenBank/DDBJ whole genome shotgun (WGS) entry which is preliminary data.</text>
</comment>
<comment type="cofactor">
    <cofactor evidence="2">
        <name>Mg(2+)</name>
        <dbReference type="ChEBI" id="CHEBI:18420"/>
    </cofactor>
</comment>
<dbReference type="GO" id="GO:0010333">
    <property type="term" value="F:terpene synthase activity"/>
    <property type="evidence" value="ECO:0007669"/>
    <property type="project" value="InterPro"/>
</dbReference>
<dbReference type="EC" id="4.2.3.-" evidence="2"/>
<dbReference type="PANTHER" id="PTHR35201:SF4">
    <property type="entry name" value="BETA-PINACENE SYNTHASE-RELATED"/>
    <property type="match status" value="1"/>
</dbReference>
<evidence type="ECO:0000256" key="2">
    <source>
        <dbReference type="RuleBase" id="RU366034"/>
    </source>
</evidence>
<dbReference type="SFLD" id="SFLDS00005">
    <property type="entry name" value="Isoprenoid_Synthase_Type_I"/>
    <property type="match status" value="1"/>
</dbReference>
<dbReference type="InterPro" id="IPR008949">
    <property type="entry name" value="Isoprenoid_synthase_dom_sf"/>
</dbReference>
<dbReference type="GO" id="GO:0046872">
    <property type="term" value="F:metal ion binding"/>
    <property type="evidence" value="ECO:0007669"/>
    <property type="project" value="UniProtKB-KW"/>
</dbReference>
<dbReference type="PANTHER" id="PTHR35201">
    <property type="entry name" value="TERPENE SYNTHASE"/>
    <property type="match status" value="1"/>
</dbReference>
<sequence length="313" mass="34588">MPVVVPRLAVPFGTDLHPATDTARVETERWARDCGLTVRPELHARLLATAPARLAGRVAPHATLDGLLLSAAWAAWLFLFDDEYCDESEIGSDPAAITEVTVWLLSALETGEAGPGDVFGAALADLSGRLRGLTGPVQWARFTQAVTTYFYALVWEATCRQHGTLAPLDEYIRMRRHSGAVATCLALIETVNGFELDDRAWYDPSVRAASDAVADIICWSNDIVSYRKEEHQAADVLSLPTVLAHQHNMSEQQALDRCAVMLERRIGDYYAAERPLLASGNPGLIRFASDLRHWIAGNLEWSYETRRYRVSAP</sequence>
<protein>
    <recommendedName>
        <fullName evidence="2">Terpene synthase</fullName>
        <ecNumber evidence="2">4.2.3.-</ecNumber>
    </recommendedName>
</protein>
<proteinExistence type="inferred from homology"/>
<comment type="similarity">
    <text evidence="2">Belongs to the terpene synthase family.</text>
</comment>
<dbReference type="AlphaFoldDB" id="A0A941E7L1"/>
<name>A0A941E7L1_9ACTN</name>
<dbReference type="Pfam" id="PF19086">
    <property type="entry name" value="Terpene_syn_C_2"/>
    <property type="match status" value="1"/>
</dbReference>
<dbReference type="SUPFAM" id="SSF48576">
    <property type="entry name" value="Terpenoid synthases"/>
    <property type="match status" value="1"/>
</dbReference>
<evidence type="ECO:0000313" key="4">
    <source>
        <dbReference type="Proteomes" id="UP000676325"/>
    </source>
</evidence>
<gene>
    <name evidence="3" type="ORF">KDK95_03085</name>
</gene>
<dbReference type="InterPro" id="IPR034686">
    <property type="entry name" value="Terpene_cyclase-like_2"/>
</dbReference>
<dbReference type="Proteomes" id="UP000676325">
    <property type="component" value="Unassembled WGS sequence"/>
</dbReference>
<reference evidence="3" key="1">
    <citation type="submission" date="2021-04" db="EMBL/GenBank/DDBJ databases">
        <title>Genome based classification of Actinospica acidithermotolerans sp. nov., an actinobacterium isolated from an Indonesian hot spring.</title>
        <authorList>
            <person name="Kusuma A.B."/>
            <person name="Putra K.E."/>
            <person name="Nafisah S."/>
            <person name="Loh J."/>
            <person name="Nouioui I."/>
            <person name="Goodfellow M."/>
        </authorList>
    </citation>
    <scope>NUCLEOTIDE SEQUENCE</scope>
    <source>
        <strain evidence="3">MGRD01-02</strain>
    </source>
</reference>
<organism evidence="3 4">
    <name type="scientific">Actinospica acidithermotolerans</name>
    <dbReference type="NCBI Taxonomy" id="2828514"/>
    <lineage>
        <taxon>Bacteria</taxon>
        <taxon>Bacillati</taxon>
        <taxon>Actinomycetota</taxon>
        <taxon>Actinomycetes</taxon>
        <taxon>Catenulisporales</taxon>
        <taxon>Actinospicaceae</taxon>
        <taxon>Actinospica</taxon>
    </lineage>
</organism>
<accession>A0A941E7L1</accession>
<evidence type="ECO:0000256" key="1">
    <source>
        <dbReference type="ARBA" id="ARBA00023239"/>
    </source>
</evidence>
<keyword evidence="1 2" id="KW-0456">Lyase</keyword>
<dbReference type="SFLD" id="SFLDG01020">
    <property type="entry name" value="Terpene_Cyclase_Like_2"/>
    <property type="match status" value="1"/>
</dbReference>
<keyword evidence="2" id="KW-0460">Magnesium</keyword>
<keyword evidence="2" id="KW-0479">Metal-binding</keyword>
<keyword evidence="4" id="KW-1185">Reference proteome</keyword>
<dbReference type="EMBL" id="JAGSOH010000004">
    <property type="protein sequence ID" value="MBR7825277.1"/>
    <property type="molecule type" value="Genomic_DNA"/>
</dbReference>
<dbReference type="RefSeq" id="WP_212516425.1">
    <property type="nucleotide sequence ID" value="NZ_JAGSOH010000004.1"/>
</dbReference>
<dbReference type="Gene3D" id="1.10.600.10">
    <property type="entry name" value="Farnesyl Diphosphate Synthase"/>
    <property type="match status" value="1"/>
</dbReference>